<dbReference type="InParanoid" id="G0NKC0"/>
<evidence type="ECO:0000256" key="1">
    <source>
        <dbReference type="SAM" id="MobiDB-lite"/>
    </source>
</evidence>
<evidence type="ECO:0000313" key="2">
    <source>
        <dbReference type="EMBL" id="EGT32911.1"/>
    </source>
</evidence>
<evidence type="ECO:0000313" key="3">
    <source>
        <dbReference type="Proteomes" id="UP000008068"/>
    </source>
</evidence>
<gene>
    <name evidence="2" type="ORF">CAEBREN_13364</name>
</gene>
<protein>
    <submittedName>
        <fullName evidence="2">Uncharacterized protein</fullName>
    </submittedName>
</protein>
<dbReference type="EMBL" id="GL379899">
    <property type="protein sequence ID" value="EGT32911.1"/>
    <property type="molecule type" value="Genomic_DNA"/>
</dbReference>
<reference evidence="3" key="1">
    <citation type="submission" date="2011-07" db="EMBL/GenBank/DDBJ databases">
        <authorList>
            <consortium name="Caenorhabditis brenneri Sequencing and Analysis Consortium"/>
            <person name="Wilson R.K."/>
        </authorList>
    </citation>
    <scope>NUCLEOTIDE SEQUENCE [LARGE SCALE GENOMIC DNA]</scope>
    <source>
        <strain evidence="3">PB2801</strain>
    </source>
</reference>
<accession>G0NKC0</accession>
<keyword evidence="3" id="KW-1185">Reference proteome</keyword>
<name>G0NKC0_CAEBE</name>
<dbReference type="HOGENOM" id="CLU_3392675_0_0_1"/>
<proteinExistence type="predicted"/>
<dbReference type="Proteomes" id="UP000008068">
    <property type="component" value="Unassembled WGS sequence"/>
</dbReference>
<sequence length="32" mass="3957">MKLMELGKKCTMQPKRRKHKKAHYNDNDYSYI</sequence>
<organism evidence="3">
    <name type="scientific">Caenorhabditis brenneri</name>
    <name type="common">Nematode worm</name>
    <dbReference type="NCBI Taxonomy" id="135651"/>
    <lineage>
        <taxon>Eukaryota</taxon>
        <taxon>Metazoa</taxon>
        <taxon>Ecdysozoa</taxon>
        <taxon>Nematoda</taxon>
        <taxon>Chromadorea</taxon>
        <taxon>Rhabditida</taxon>
        <taxon>Rhabditina</taxon>
        <taxon>Rhabditomorpha</taxon>
        <taxon>Rhabditoidea</taxon>
        <taxon>Rhabditidae</taxon>
        <taxon>Peloderinae</taxon>
        <taxon>Caenorhabditis</taxon>
    </lineage>
</organism>
<feature type="region of interest" description="Disordered" evidence="1">
    <location>
        <begin position="12"/>
        <end position="32"/>
    </location>
</feature>
<dbReference type="AlphaFoldDB" id="G0NKC0"/>